<dbReference type="GO" id="GO:0016747">
    <property type="term" value="F:acyltransferase activity, transferring groups other than amino-acyl groups"/>
    <property type="evidence" value="ECO:0007669"/>
    <property type="project" value="InterPro"/>
</dbReference>
<dbReference type="PANTHER" id="PTHR43877">
    <property type="entry name" value="AMINOALKYLPHOSPHONATE N-ACETYLTRANSFERASE-RELATED-RELATED"/>
    <property type="match status" value="1"/>
</dbReference>
<dbReference type="Proteomes" id="UP000292302">
    <property type="component" value="Unassembled WGS sequence"/>
</dbReference>
<comment type="caution">
    <text evidence="4">The sequence shown here is derived from an EMBL/GenBank/DDBJ whole genome shotgun (WGS) entry which is preliminary data.</text>
</comment>
<dbReference type="SUPFAM" id="SSF55729">
    <property type="entry name" value="Acyl-CoA N-acyltransferases (Nat)"/>
    <property type="match status" value="1"/>
</dbReference>
<dbReference type="Gene3D" id="3.40.630.30">
    <property type="match status" value="1"/>
</dbReference>
<evidence type="ECO:0000256" key="1">
    <source>
        <dbReference type="ARBA" id="ARBA00022679"/>
    </source>
</evidence>
<dbReference type="CDD" id="cd04301">
    <property type="entry name" value="NAT_SF"/>
    <property type="match status" value="1"/>
</dbReference>
<proteinExistence type="predicted"/>
<dbReference type="OrthoDB" id="1821130at2"/>
<dbReference type="PROSITE" id="PS51186">
    <property type="entry name" value="GNAT"/>
    <property type="match status" value="1"/>
</dbReference>
<accession>A0A4Q9QSZ3</accession>
<keyword evidence="5" id="KW-1185">Reference proteome</keyword>
<dbReference type="RefSeq" id="WP_131178042.1">
    <property type="nucleotide sequence ID" value="NZ_QJUI01000001.1"/>
</dbReference>
<keyword evidence="1 4" id="KW-0808">Transferase</keyword>
<dbReference type="AlphaFoldDB" id="A0A4Q9QSZ3"/>
<evidence type="ECO:0000313" key="5">
    <source>
        <dbReference type="Proteomes" id="UP000292302"/>
    </source>
</evidence>
<dbReference type="Pfam" id="PF13673">
    <property type="entry name" value="Acetyltransf_10"/>
    <property type="match status" value="1"/>
</dbReference>
<dbReference type="PANTHER" id="PTHR43877:SF1">
    <property type="entry name" value="ACETYLTRANSFERASE"/>
    <property type="match status" value="1"/>
</dbReference>
<evidence type="ECO:0000259" key="3">
    <source>
        <dbReference type="PROSITE" id="PS51186"/>
    </source>
</evidence>
<gene>
    <name evidence="4" type="ORF">DNK06_00190</name>
</gene>
<dbReference type="InterPro" id="IPR050832">
    <property type="entry name" value="Bact_Acetyltransf"/>
</dbReference>
<dbReference type="EMBL" id="QJUI01000001">
    <property type="protein sequence ID" value="TBU83852.1"/>
    <property type="molecule type" value="Genomic_DNA"/>
</dbReference>
<dbReference type="InterPro" id="IPR016181">
    <property type="entry name" value="Acyl_CoA_acyltransferase"/>
</dbReference>
<sequence length="156" mass="16834">MAESGAGWSIRRALESDAEAISQVIVQTLRLSNAQDYPPDVIERVASNFDADGVRQLMASRQVFVLLDKARVVATASLAGDVVRSVFVLPVVQGRGLGKALMRYVERVARDAGVQRLLVPASLTAVSFYAALGYSVIREVVEGDERTQVMARVLSG</sequence>
<evidence type="ECO:0000256" key="2">
    <source>
        <dbReference type="ARBA" id="ARBA00023315"/>
    </source>
</evidence>
<reference evidence="4 5" key="1">
    <citation type="submission" date="2018-06" db="EMBL/GenBank/DDBJ databases">
        <title>Three novel Pseudomonas species isolated from symptomatic oak.</title>
        <authorList>
            <person name="Bueno-Gonzalez V."/>
            <person name="Brady C."/>
        </authorList>
    </citation>
    <scope>NUCLEOTIDE SEQUENCE [LARGE SCALE GENOMIC DNA]</scope>
    <source>
        <strain evidence="4 5">P9A</strain>
    </source>
</reference>
<keyword evidence="2" id="KW-0012">Acyltransferase</keyword>
<evidence type="ECO:0000313" key="4">
    <source>
        <dbReference type="EMBL" id="TBU83852.1"/>
    </source>
</evidence>
<dbReference type="InterPro" id="IPR000182">
    <property type="entry name" value="GNAT_dom"/>
</dbReference>
<name>A0A4Q9QSZ3_9GAMM</name>
<protein>
    <submittedName>
        <fullName evidence="4">GNAT family N-acetyltransferase</fullName>
    </submittedName>
</protein>
<feature type="domain" description="N-acetyltransferase" evidence="3">
    <location>
        <begin position="8"/>
        <end position="155"/>
    </location>
</feature>
<organism evidence="4 5">
    <name type="scientific">Phytopseudomonas daroniae</name>
    <dbReference type="NCBI Taxonomy" id="2487519"/>
    <lineage>
        <taxon>Bacteria</taxon>
        <taxon>Pseudomonadati</taxon>
        <taxon>Pseudomonadota</taxon>
        <taxon>Gammaproteobacteria</taxon>
        <taxon>Pseudomonadales</taxon>
        <taxon>Pseudomonadaceae</taxon>
        <taxon>Phytopseudomonas</taxon>
    </lineage>
</organism>